<evidence type="ECO:0000259" key="1">
    <source>
        <dbReference type="Pfam" id="PF09722"/>
    </source>
</evidence>
<dbReference type="SUPFAM" id="SSF47413">
    <property type="entry name" value="lambda repressor-like DNA-binding domains"/>
    <property type="match status" value="1"/>
</dbReference>
<dbReference type="EMBL" id="WNKV01000009">
    <property type="protein sequence ID" value="MTW17195.1"/>
    <property type="molecule type" value="Genomic_DNA"/>
</dbReference>
<evidence type="ECO:0000313" key="2">
    <source>
        <dbReference type="EMBL" id="MTW17195.1"/>
    </source>
</evidence>
<dbReference type="RefSeq" id="WP_111385434.1">
    <property type="nucleotide sequence ID" value="NZ_NPEW01000099.1"/>
</dbReference>
<dbReference type="GO" id="GO:0003677">
    <property type="term" value="F:DNA binding"/>
    <property type="evidence" value="ECO:0007669"/>
    <property type="project" value="InterPro"/>
</dbReference>
<dbReference type="InterPro" id="IPR001387">
    <property type="entry name" value="Cro/C1-type_HTH"/>
</dbReference>
<organism evidence="2 3">
    <name type="scientific">Rhodoplanes serenus</name>
    <dbReference type="NCBI Taxonomy" id="200615"/>
    <lineage>
        <taxon>Bacteria</taxon>
        <taxon>Pseudomonadati</taxon>
        <taxon>Pseudomonadota</taxon>
        <taxon>Alphaproteobacteria</taxon>
        <taxon>Hyphomicrobiales</taxon>
        <taxon>Nitrobacteraceae</taxon>
        <taxon>Rhodoplanes</taxon>
    </lineage>
</organism>
<dbReference type="Gene3D" id="1.10.260.40">
    <property type="entry name" value="lambda repressor-like DNA-binding domains"/>
    <property type="match status" value="1"/>
</dbReference>
<proteinExistence type="predicted"/>
<dbReference type="InterPro" id="IPR024467">
    <property type="entry name" value="Xre/MbcA/ParS-like_toxin-bd"/>
</dbReference>
<gene>
    <name evidence="2" type="ORF">GJ689_13375</name>
</gene>
<dbReference type="InterPro" id="IPR010982">
    <property type="entry name" value="Lambda_DNA-bd_dom_sf"/>
</dbReference>
<protein>
    <submittedName>
        <fullName evidence="2">DUF2384 domain-containing protein</fullName>
    </submittedName>
</protein>
<dbReference type="AlphaFoldDB" id="A0A327K431"/>
<dbReference type="Proteomes" id="UP000438991">
    <property type="component" value="Unassembled WGS sequence"/>
</dbReference>
<dbReference type="Pfam" id="PF09722">
    <property type="entry name" value="Xre_MbcA_ParS_C"/>
    <property type="match status" value="1"/>
</dbReference>
<sequence>MSTAVSRILDRLREDGGLQGKDIANIVAVSPATVSRWSSGKAMPDLRTQTVIAELRYVVDRLADFYTPDETRLWLHTKHPMLGNERAIDLINSGRTEQVLAVVETLDSGAYT</sequence>
<comment type="caution">
    <text evidence="2">The sequence shown here is derived from an EMBL/GenBank/DDBJ whole genome shotgun (WGS) entry which is preliminary data.</text>
</comment>
<accession>A0A327K431</accession>
<name>A0A327K431_9BRAD</name>
<reference evidence="2 3" key="1">
    <citation type="submission" date="2019-11" db="EMBL/GenBank/DDBJ databases">
        <title>Whole-genome sequence of Rhodoplanes serenus DSM 18633, type strain.</title>
        <authorList>
            <person name="Kyndt J.A."/>
            <person name="Meyer T.E."/>
        </authorList>
    </citation>
    <scope>NUCLEOTIDE SEQUENCE [LARGE SCALE GENOMIC DNA]</scope>
    <source>
        <strain evidence="2 3">DSM 18633</strain>
    </source>
</reference>
<evidence type="ECO:0000313" key="3">
    <source>
        <dbReference type="Proteomes" id="UP000438991"/>
    </source>
</evidence>
<feature type="domain" description="Antitoxin Xre/MbcA/ParS-like toxin-binding" evidence="1">
    <location>
        <begin position="68"/>
        <end position="107"/>
    </location>
</feature>
<dbReference type="CDD" id="cd00093">
    <property type="entry name" value="HTH_XRE"/>
    <property type="match status" value="1"/>
</dbReference>